<sequence length="104" mass="11475">MIDFKALRHDPAHHLGLGDVRLTIGQQQEIEQVVTDLLAALEELEHLGTHGSAPSFTDWTAFHDKVAQIAHAAILKARPQATSSYLNRPLRTVEQAVRDSEGES</sequence>
<comment type="caution">
    <text evidence="1">The sequence shown here is derived from an EMBL/GenBank/DDBJ whole genome shotgun (WGS) entry which is preliminary data.</text>
</comment>
<organism evidence="1">
    <name type="scientific">marine sediment metagenome</name>
    <dbReference type="NCBI Taxonomy" id="412755"/>
    <lineage>
        <taxon>unclassified sequences</taxon>
        <taxon>metagenomes</taxon>
        <taxon>ecological metagenomes</taxon>
    </lineage>
</organism>
<proteinExistence type="predicted"/>
<dbReference type="EMBL" id="LAZR01031409">
    <property type="protein sequence ID" value="KKL53837.1"/>
    <property type="molecule type" value="Genomic_DNA"/>
</dbReference>
<dbReference type="AlphaFoldDB" id="A0A0F9FS20"/>
<accession>A0A0F9FS20</accession>
<gene>
    <name evidence="1" type="ORF">LCGC14_2271420</name>
</gene>
<evidence type="ECO:0000313" key="1">
    <source>
        <dbReference type="EMBL" id="KKL53837.1"/>
    </source>
</evidence>
<reference evidence="1" key="1">
    <citation type="journal article" date="2015" name="Nature">
        <title>Complex archaea that bridge the gap between prokaryotes and eukaryotes.</title>
        <authorList>
            <person name="Spang A."/>
            <person name="Saw J.H."/>
            <person name="Jorgensen S.L."/>
            <person name="Zaremba-Niedzwiedzka K."/>
            <person name="Martijn J."/>
            <person name="Lind A.E."/>
            <person name="van Eijk R."/>
            <person name="Schleper C."/>
            <person name="Guy L."/>
            <person name="Ettema T.J."/>
        </authorList>
    </citation>
    <scope>NUCLEOTIDE SEQUENCE</scope>
</reference>
<protein>
    <submittedName>
        <fullName evidence="1">Uncharacterized protein</fullName>
    </submittedName>
</protein>
<name>A0A0F9FS20_9ZZZZ</name>